<dbReference type="STRING" id="1076549.HA45_10450"/>
<comment type="caution">
    <text evidence="1">The sequence shown here is derived from an EMBL/GenBank/DDBJ whole genome shotgun (WGS) entry which is preliminary data.</text>
</comment>
<sequence>MTLPVQKLMTTSSTCYLVEWNGRSCIVDEKRRPQNGDAVLLDLSGNYEWGHAYLHPSRIITDDGLTLENDLLEDVAVVGVVTHEVTAIHEQDGSPI</sequence>
<reference evidence="1 2" key="1">
    <citation type="submission" date="2017-11" db="EMBL/GenBank/DDBJ databases">
        <title>The genome sequence of Pantoea rodasii DSM 26611.</title>
        <authorList>
            <person name="Gao J."/>
            <person name="Mao X."/>
            <person name="Sun J."/>
        </authorList>
    </citation>
    <scope>NUCLEOTIDE SEQUENCE [LARGE SCALE GENOMIC DNA]</scope>
    <source>
        <strain evidence="1 2">DSM 26611</strain>
    </source>
</reference>
<gene>
    <name evidence="1" type="ORF">PRCB_01565</name>
</gene>
<accession>A0A2M9WIT7</accession>
<dbReference type="Proteomes" id="UP000232062">
    <property type="component" value="Unassembled WGS sequence"/>
</dbReference>
<dbReference type="EMBL" id="PIQI01000003">
    <property type="protein sequence ID" value="PJZ07378.1"/>
    <property type="molecule type" value="Genomic_DNA"/>
</dbReference>
<evidence type="ECO:0000313" key="2">
    <source>
        <dbReference type="Proteomes" id="UP000232062"/>
    </source>
</evidence>
<keyword evidence="2" id="KW-1185">Reference proteome</keyword>
<organism evidence="1 2">
    <name type="scientific">Pantoea rodasii</name>
    <dbReference type="NCBI Taxonomy" id="1076549"/>
    <lineage>
        <taxon>Bacteria</taxon>
        <taxon>Pseudomonadati</taxon>
        <taxon>Pseudomonadota</taxon>
        <taxon>Gammaproteobacteria</taxon>
        <taxon>Enterobacterales</taxon>
        <taxon>Erwiniaceae</taxon>
        <taxon>Pantoea</taxon>
    </lineage>
</organism>
<dbReference type="AlphaFoldDB" id="A0A2M9WIT7"/>
<name>A0A2M9WIT7_9GAMM</name>
<evidence type="ECO:0000313" key="1">
    <source>
        <dbReference type="EMBL" id="PJZ07378.1"/>
    </source>
</evidence>
<proteinExistence type="predicted"/>
<evidence type="ECO:0008006" key="3">
    <source>
        <dbReference type="Google" id="ProtNLM"/>
    </source>
</evidence>
<protein>
    <recommendedName>
        <fullName evidence="3">Phage repressor protein</fullName>
    </recommendedName>
</protein>